<evidence type="ECO:0000313" key="2">
    <source>
        <dbReference type="Proteomes" id="UP000002035"/>
    </source>
</evidence>
<dbReference type="VEuPathDB" id="FungiDB:MCYG_06510"/>
<dbReference type="EMBL" id="DS995706">
    <property type="protein sequence ID" value="EEQ33691.1"/>
    <property type="molecule type" value="Genomic_DNA"/>
</dbReference>
<gene>
    <name evidence="1" type="ORF">MCYG_06510</name>
</gene>
<reference evidence="2" key="1">
    <citation type="journal article" date="2012" name="MBio">
        <title>Comparative genome analysis of Trichophyton rubrum and related dermatophytes reveals candidate genes involved in infection.</title>
        <authorList>
            <person name="Martinez D.A."/>
            <person name="Oliver B.G."/>
            <person name="Graeser Y."/>
            <person name="Goldberg J.M."/>
            <person name="Li W."/>
            <person name="Martinez-Rossi N.M."/>
            <person name="Monod M."/>
            <person name="Shelest E."/>
            <person name="Barton R.C."/>
            <person name="Birch E."/>
            <person name="Brakhage A.A."/>
            <person name="Chen Z."/>
            <person name="Gurr S.J."/>
            <person name="Heiman D."/>
            <person name="Heitman J."/>
            <person name="Kosti I."/>
            <person name="Rossi A."/>
            <person name="Saif S."/>
            <person name="Samalova M."/>
            <person name="Saunders C.W."/>
            <person name="Shea T."/>
            <person name="Summerbell R.C."/>
            <person name="Xu J."/>
            <person name="Young S."/>
            <person name="Zeng Q."/>
            <person name="Birren B.W."/>
            <person name="Cuomo C.A."/>
            <person name="White T.C."/>
        </authorList>
    </citation>
    <scope>NUCLEOTIDE SEQUENCE [LARGE SCALE GENOMIC DNA]</scope>
    <source>
        <strain evidence="2">ATCC MYA-4605 / CBS 113480</strain>
    </source>
</reference>
<dbReference type="HOGENOM" id="CLU_2319874_0_0_1"/>
<dbReference type="RefSeq" id="XP_002844546.1">
    <property type="nucleotide sequence ID" value="XM_002844500.1"/>
</dbReference>
<keyword evidence="2" id="KW-1185">Reference proteome</keyword>
<dbReference type="AlphaFoldDB" id="C5FUV7"/>
<accession>C5FUV7</accession>
<evidence type="ECO:0000313" key="1">
    <source>
        <dbReference type="EMBL" id="EEQ33691.1"/>
    </source>
</evidence>
<name>C5FUV7_ARTOC</name>
<sequence length="99" mass="10850">MSVPVTVFDGLAGPMYKGGKPSMYIHALGIFWCLDTRASVVSEDASDVPNQERPINFLAYPTPSKRQVLTLIAGRSPYSAPLSPPQLLLMAWALEKQFP</sequence>
<dbReference type="Proteomes" id="UP000002035">
    <property type="component" value="Unassembled WGS sequence"/>
</dbReference>
<proteinExistence type="predicted"/>
<protein>
    <submittedName>
        <fullName evidence="1">Uncharacterized protein</fullName>
    </submittedName>
</protein>
<organism evidence="1 2">
    <name type="scientific">Arthroderma otae (strain ATCC MYA-4605 / CBS 113480)</name>
    <name type="common">Microsporum canis</name>
    <dbReference type="NCBI Taxonomy" id="554155"/>
    <lineage>
        <taxon>Eukaryota</taxon>
        <taxon>Fungi</taxon>
        <taxon>Dikarya</taxon>
        <taxon>Ascomycota</taxon>
        <taxon>Pezizomycotina</taxon>
        <taxon>Eurotiomycetes</taxon>
        <taxon>Eurotiomycetidae</taxon>
        <taxon>Onygenales</taxon>
        <taxon>Arthrodermataceae</taxon>
        <taxon>Microsporum</taxon>
    </lineage>
</organism>
<dbReference type="GeneID" id="9222320"/>